<comment type="caution">
    <text evidence="1">The sequence shown here is derived from an EMBL/GenBank/DDBJ whole genome shotgun (WGS) entry which is preliminary data.</text>
</comment>
<protein>
    <submittedName>
        <fullName evidence="1">Uncharacterized protein</fullName>
    </submittedName>
</protein>
<name>A0AAN8KEW8_PATCE</name>
<dbReference type="EMBL" id="JAZGQO010000002">
    <property type="protein sequence ID" value="KAK6192255.1"/>
    <property type="molecule type" value="Genomic_DNA"/>
</dbReference>
<keyword evidence="2" id="KW-1185">Reference proteome</keyword>
<dbReference type="Proteomes" id="UP001347796">
    <property type="component" value="Unassembled WGS sequence"/>
</dbReference>
<dbReference type="AlphaFoldDB" id="A0AAN8KEW8"/>
<reference evidence="1 2" key="1">
    <citation type="submission" date="2024-01" db="EMBL/GenBank/DDBJ databases">
        <title>The genome of the rayed Mediterranean limpet Patella caerulea (Linnaeus, 1758).</title>
        <authorList>
            <person name="Anh-Thu Weber A."/>
            <person name="Halstead-Nussloch G."/>
        </authorList>
    </citation>
    <scope>NUCLEOTIDE SEQUENCE [LARGE SCALE GENOMIC DNA]</scope>
    <source>
        <strain evidence="1">AATW-2023a</strain>
        <tissue evidence="1">Whole specimen</tissue>
    </source>
</reference>
<gene>
    <name evidence="1" type="ORF">SNE40_003756</name>
</gene>
<proteinExistence type="predicted"/>
<accession>A0AAN8KEW8</accession>
<organism evidence="1 2">
    <name type="scientific">Patella caerulea</name>
    <name type="common">Rayed Mediterranean limpet</name>
    <dbReference type="NCBI Taxonomy" id="87958"/>
    <lineage>
        <taxon>Eukaryota</taxon>
        <taxon>Metazoa</taxon>
        <taxon>Spiralia</taxon>
        <taxon>Lophotrochozoa</taxon>
        <taxon>Mollusca</taxon>
        <taxon>Gastropoda</taxon>
        <taxon>Patellogastropoda</taxon>
        <taxon>Patelloidea</taxon>
        <taxon>Patellidae</taxon>
        <taxon>Patella</taxon>
    </lineage>
</organism>
<evidence type="ECO:0000313" key="1">
    <source>
        <dbReference type="EMBL" id="KAK6192255.1"/>
    </source>
</evidence>
<sequence length="140" mass="16036">MEPSFPDLDINETLRLQYPNTMEQPFTNPDYEAPKYNKPLKVFLGEEKCIFLKKIITKCGIRVARLNLKSPVGINQPLGSGLLFQMDRKVYIQTCEHVVDDLNVSGELDIVIDFEEDRLPIADAIDHCWGGCRKQDPRVI</sequence>
<evidence type="ECO:0000313" key="2">
    <source>
        <dbReference type="Proteomes" id="UP001347796"/>
    </source>
</evidence>